<evidence type="ECO:0000256" key="1">
    <source>
        <dbReference type="ARBA" id="ARBA00004196"/>
    </source>
</evidence>
<comment type="caution">
    <text evidence="7">The sequence shown here is derived from an EMBL/GenBank/DDBJ whole genome shotgun (WGS) entry which is preliminary data.</text>
</comment>
<dbReference type="PANTHER" id="PTHR42953:SF1">
    <property type="entry name" value="METAL-BINDING PROTEIN HI_0362-RELATED"/>
    <property type="match status" value="1"/>
</dbReference>
<evidence type="ECO:0000256" key="4">
    <source>
        <dbReference type="ARBA" id="ARBA00022729"/>
    </source>
</evidence>
<dbReference type="InterPro" id="IPR006127">
    <property type="entry name" value="ZnuA-like"/>
</dbReference>
<dbReference type="STRING" id="1724.GCA_001044175_02240"/>
<feature type="chain" id="PRO_5039442749" evidence="6">
    <location>
        <begin position="24"/>
        <end position="304"/>
    </location>
</feature>
<dbReference type="AlphaFoldDB" id="A0A2A9DQ27"/>
<keyword evidence="8" id="KW-1185">Reference proteome</keyword>
<dbReference type="Gene3D" id="3.40.50.1980">
    <property type="entry name" value="Nitrogenase molybdenum iron protein domain"/>
    <property type="match status" value="2"/>
</dbReference>
<evidence type="ECO:0000313" key="8">
    <source>
        <dbReference type="Proteomes" id="UP000221653"/>
    </source>
</evidence>
<reference evidence="7 8" key="1">
    <citation type="submission" date="2017-10" db="EMBL/GenBank/DDBJ databases">
        <title>Sequencing the genomes of 1000 actinobacteria strains.</title>
        <authorList>
            <person name="Klenk H.-P."/>
        </authorList>
    </citation>
    <scope>NUCLEOTIDE SEQUENCE [LARGE SCALE GENOMIC DNA]</scope>
    <source>
        <strain evidence="7 8">DSM 20688</strain>
    </source>
</reference>
<dbReference type="OrthoDB" id="5296019at2"/>
<dbReference type="SUPFAM" id="SSF53807">
    <property type="entry name" value="Helical backbone' metal receptor"/>
    <property type="match status" value="1"/>
</dbReference>
<dbReference type="PROSITE" id="PS51257">
    <property type="entry name" value="PROKAR_LIPOPROTEIN"/>
    <property type="match status" value="1"/>
</dbReference>
<dbReference type="InterPro" id="IPR050492">
    <property type="entry name" value="Bact_metal-bind_prot9"/>
</dbReference>
<feature type="region of interest" description="Disordered" evidence="5">
    <location>
        <begin position="117"/>
        <end position="137"/>
    </location>
</feature>
<accession>A0A2A9DQ27</accession>
<organism evidence="7 8">
    <name type="scientific">Corynebacterium renale</name>
    <dbReference type="NCBI Taxonomy" id="1724"/>
    <lineage>
        <taxon>Bacteria</taxon>
        <taxon>Bacillati</taxon>
        <taxon>Actinomycetota</taxon>
        <taxon>Actinomycetes</taxon>
        <taxon>Mycobacteriales</taxon>
        <taxon>Corynebacteriaceae</taxon>
        <taxon>Corynebacterium</taxon>
    </lineage>
</organism>
<keyword evidence="2" id="KW-0813">Transport</keyword>
<dbReference type="GO" id="GO:0046872">
    <property type="term" value="F:metal ion binding"/>
    <property type="evidence" value="ECO:0007669"/>
    <property type="project" value="UniProtKB-KW"/>
</dbReference>
<name>A0A2A9DQ27_9CORY</name>
<proteinExistence type="predicted"/>
<dbReference type="GO" id="GO:0030313">
    <property type="term" value="C:cell envelope"/>
    <property type="evidence" value="ECO:0007669"/>
    <property type="project" value="UniProtKB-SubCell"/>
</dbReference>
<dbReference type="Pfam" id="PF01297">
    <property type="entry name" value="ZnuA"/>
    <property type="match status" value="1"/>
</dbReference>
<evidence type="ECO:0000256" key="6">
    <source>
        <dbReference type="SAM" id="SignalP"/>
    </source>
</evidence>
<evidence type="ECO:0000256" key="5">
    <source>
        <dbReference type="SAM" id="MobiDB-lite"/>
    </source>
</evidence>
<feature type="signal peptide" evidence="6">
    <location>
        <begin position="1"/>
        <end position="23"/>
    </location>
</feature>
<evidence type="ECO:0000313" key="7">
    <source>
        <dbReference type="EMBL" id="PFG28019.1"/>
    </source>
</evidence>
<keyword evidence="4 6" id="KW-0732">Signal</keyword>
<dbReference type="PANTHER" id="PTHR42953">
    <property type="entry name" value="HIGH-AFFINITY ZINC UPTAKE SYSTEM PROTEIN ZNUA-RELATED"/>
    <property type="match status" value="1"/>
</dbReference>
<dbReference type="GO" id="GO:0030001">
    <property type="term" value="P:metal ion transport"/>
    <property type="evidence" value="ECO:0007669"/>
    <property type="project" value="InterPro"/>
</dbReference>
<gene>
    <name evidence="7" type="ORF">ATK06_1101</name>
</gene>
<dbReference type="EMBL" id="PDJF01000001">
    <property type="protein sequence ID" value="PFG28019.1"/>
    <property type="molecule type" value="Genomic_DNA"/>
</dbReference>
<comment type="subcellular location">
    <subcellularLocation>
        <location evidence="1">Cell envelope</location>
    </subcellularLocation>
</comment>
<protein>
    <submittedName>
        <fullName evidence="7">Zinc/manganese transport system substrate-binding protein</fullName>
    </submittedName>
</protein>
<evidence type="ECO:0000256" key="3">
    <source>
        <dbReference type="ARBA" id="ARBA00022723"/>
    </source>
</evidence>
<dbReference type="Proteomes" id="UP000221653">
    <property type="component" value="Unassembled WGS sequence"/>
</dbReference>
<keyword evidence="3" id="KW-0479">Metal-binding</keyword>
<dbReference type="RefSeq" id="WP_098388966.1">
    <property type="nucleotide sequence ID" value="NZ_LS483464.1"/>
</dbReference>
<evidence type="ECO:0000256" key="2">
    <source>
        <dbReference type="ARBA" id="ARBA00022448"/>
    </source>
</evidence>
<sequence length="304" mass="32199">MKIRTTLATLAAASLTLTACSSASQETANDGTPSLVASTATWALLADEVVDPETVDTESIIADRSVDPHHFEPSATDIAKARAADIVLANGGGYDAWLYDSLEEGATVIHPLPLTEHDHEHEHGGEHDHGHSHDHGHGEIVNEHIWYDPDTAQDIARQIESTVTEKGGAADAAAIVEKLEKIKERLAALPALRVAQTHTIADYLVSASSMVESTPDAYREQSLKEAEPTAASIAAFLAAIEAGEIDVLIDNSQTATDVTKKIADAARAKGIPVVDITETPQEGVSYTEFLGQAVSSFEAVAARD</sequence>